<feature type="domain" description="MPT63-like" evidence="2">
    <location>
        <begin position="8"/>
        <end position="119"/>
    </location>
</feature>
<dbReference type="InterPro" id="IPR029050">
    <property type="entry name" value="Immunoprotect_excell_Ig-like"/>
</dbReference>
<sequence>MAPALEAVAFGTKVDIASSGGTAAYIVDNLQPVPRDAQIVPAKGAMYAVDVTIAAKSGTPSYNGFYLVARAADGSNIAPAVGAVRPGITSGQLAQDQQVAGHVAYDVPPGQTITAIQFRDPKGTVLAVWSAG</sequence>
<gene>
    <name evidence="3" type="ORF">Y900_019005</name>
</gene>
<protein>
    <recommendedName>
        <fullName evidence="2">MPT63-like domain-containing protein</fullName>
    </recommendedName>
</protein>
<dbReference type="eggNOG" id="ENOG5031SJ3">
    <property type="taxonomic scope" value="Bacteria"/>
</dbReference>
<proteinExistence type="predicted"/>
<keyword evidence="4" id="KW-1185">Reference proteome</keyword>
<evidence type="ECO:0000313" key="4">
    <source>
        <dbReference type="Proteomes" id="UP000022835"/>
    </source>
</evidence>
<evidence type="ECO:0000256" key="1">
    <source>
        <dbReference type="ARBA" id="ARBA00022729"/>
    </source>
</evidence>
<comment type="caution">
    <text evidence="3">The sequence shown here is derived from an EMBL/GenBank/DDBJ whole genome shotgun (WGS) entry which is preliminary data.</text>
</comment>
<dbReference type="InterPro" id="IPR015250">
    <property type="entry name" value="MPT63-like"/>
</dbReference>
<accession>A0A064CK58</accession>
<dbReference type="AlphaFoldDB" id="A0A064CK58"/>
<evidence type="ECO:0000259" key="2">
    <source>
        <dbReference type="Pfam" id="PF09167"/>
    </source>
</evidence>
<name>A0A064CK58_9MYCO</name>
<reference evidence="3" key="1">
    <citation type="submission" date="2014-05" db="EMBL/GenBank/DDBJ databases">
        <title>Genome sequence of Mycobacterium aromaticivorans strain JS19b1T (= DSM 45407T).</title>
        <authorList>
            <person name="Kwak Y."/>
            <person name="Park G.-S."/>
            <person name="Li Q.X."/>
            <person name="Lee S.-E."/>
            <person name="Shin J.-H."/>
        </authorList>
    </citation>
    <scope>NUCLEOTIDE SEQUENCE [LARGE SCALE GENOMIC DNA]</scope>
    <source>
        <strain evidence="3">JS19b1</strain>
    </source>
</reference>
<dbReference type="Pfam" id="PF09167">
    <property type="entry name" value="DUF1942"/>
    <property type="match status" value="1"/>
</dbReference>
<dbReference type="SUPFAM" id="SSF81982">
    <property type="entry name" value="Antigen MPT63/MPB63 (immunoprotective extracellular protein)"/>
    <property type="match status" value="1"/>
</dbReference>
<dbReference type="Gene3D" id="2.60.40.1240">
    <property type="match status" value="1"/>
</dbReference>
<dbReference type="GO" id="GO:0005615">
    <property type="term" value="C:extracellular space"/>
    <property type="evidence" value="ECO:0007669"/>
    <property type="project" value="InterPro"/>
</dbReference>
<dbReference type="EMBL" id="JALN02000001">
    <property type="protein sequence ID" value="KDF00965.1"/>
    <property type="molecule type" value="Genomic_DNA"/>
</dbReference>
<evidence type="ECO:0000313" key="3">
    <source>
        <dbReference type="EMBL" id="KDF00965.1"/>
    </source>
</evidence>
<dbReference type="Proteomes" id="UP000022835">
    <property type="component" value="Unassembled WGS sequence"/>
</dbReference>
<organism evidence="3 4">
    <name type="scientific">Mycolicibacterium aromaticivorans JS19b1 = JCM 16368</name>
    <dbReference type="NCBI Taxonomy" id="1440774"/>
    <lineage>
        <taxon>Bacteria</taxon>
        <taxon>Bacillati</taxon>
        <taxon>Actinomycetota</taxon>
        <taxon>Actinomycetes</taxon>
        <taxon>Mycobacteriales</taxon>
        <taxon>Mycobacteriaceae</taxon>
        <taxon>Mycolicibacterium</taxon>
    </lineage>
</organism>
<keyword evidence="1" id="KW-0732">Signal</keyword>